<reference evidence="11" key="1">
    <citation type="submission" date="2024-07" db="EMBL/GenBank/DDBJ databases">
        <authorList>
            <person name="Kim Y.J."/>
            <person name="Jeong J.Y."/>
        </authorList>
    </citation>
    <scope>NUCLEOTIDE SEQUENCE</scope>
    <source>
        <strain evidence="11">GIHE-MW2</strain>
    </source>
</reference>
<keyword evidence="5" id="KW-0235">DNA replication</keyword>
<comment type="catalytic activity">
    <reaction evidence="8">
        <text>DNA(n) + a 2'-deoxyribonucleoside 5'-triphosphate = DNA(n+1) + diphosphate</text>
        <dbReference type="Rhea" id="RHEA:22508"/>
        <dbReference type="Rhea" id="RHEA-COMP:17339"/>
        <dbReference type="Rhea" id="RHEA-COMP:17340"/>
        <dbReference type="ChEBI" id="CHEBI:33019"/>
        <dbReference type="ChEBI" id="CHEBI:61560"/>
        <dbReference type="ChEBI" id="CHEBI:173112"/>
        <dbReference type="EC" id="2.7.7.7"/>
    </reaction>
</comment>
<evidence type="ECO:0000256" key="5">
    <source>
        <dbReference type="ARBA" id="ARBA00022705"/>
    </source>
</evidence>
<keyword evidence="3 11" id="KW-0808">Transferase</keyword>
<dbReference type="AlphaFoldDB" id="A0AAU8JAB6"/>
<dbReference type="PANTHER" id="PTHR34388">
    <property type="entry name" value="DNA POLYMERASE III SUBUNIT DELTA"/>
    <property type="match status" value="1"/>
</dbReference>
<keyword evidence="4 11" id="KW-0548">Nucleotidyltransferase</keyword>
<dbReference type="InterPro" id="IPR048466">
    <property type="entry name" value="DNA_pol3_delta-like_C"/>
</dbReference>
<feature type="domain" description="DNA polymerase III delta N-terminal" evidence="9">
    <location>
        <begin position="4"/>
        <end position="122"/>
    </location>
</feature>
<dbReference type="NCBIfam" id="TIGR01128">
    <property type="entry name" value="holA"/>
    <property type="match status" value="1"/>
</dbReference>
<dbReference type="InterPro" id="IPR005790">
    <property type="entry name" value="DNA_polIII_delta"/>
</dbReference>
<evidence type="ECO:0000256" key="3">
    <source>
        <dbReference type="ARBA" id="ARBA00022679"/>
    </source>
</evidence>
<evidence type="ECO:0000256" key="4">
    <source>
        <dbReference type="ARBA" id="ARBA00022695"/>
    </source>
</evidence>
<comment type="similarity">
    <text evidence="7">Belongs to the DNA polymerase HolA subunit family.</text>
</comment>
<dbReference type="RefSeq" id="WP_054464133.1">
    <property type="nucleotide sequence ID" value="NZ_CP159837.1"/>
</dbReference>
<evidence type="ECO:0000259" key="9">
    <source>
        <dbReference type="Pfam" id="PF06144"/>
    </source>
</evidence>
<proteinExistence type="inferred from homology"/>
<dbReference type="GO" id="GO:0006261">
    <property type="term" value="P:DNA-templated DNA replication"/>
    <property type="evidence" value="ECO:0007669"/>
    <property type="project" value="TreeGrafter"/>
</dbReference>
<dbReference type="GO" id="GO:0009360">
    <property type="term" value="C:DNA polymerase III complex"/>
    <property type="evidence" value="ECO:0007669"/>
    <property type="project" value="InterPro"/>
</dbReference>
<dbReference type="Pfam" id="PF21694">
    <property type="entry name" value="DNA_pol3_delta_C"/>
    <property type="match status" value="1"/>
</dbReference>
<evidence type="ECO:0000256" key="6">
    <source>
        <dbReference type="ARBA" id="ARBA00022932"/>
    </source>
</evidence>
<dbReference type="Gene3D" id="3.40.50.300">
    <property type="entry name" value="P-loop containing nucleotide triphosphate hydrolases"/>
    <property type="match status" value="1"/>
</dbReference>
<keyword evidence="6" id="KW-0239">DNA-directed DNA polymerase</keyword>
<dbReference type="EMBL" id="CP159837">
    <property type="protein sequence ID" value="XCM36095.1"/>
    <property type="molecule type" value="Genomic_DNA"/>
</dbReference>
<evidence type="ECO:0000256" key="2">
    <source>
        <dbReference type="ARBA" id="ARBA00017703"/>
    </source>
</evidence>
<evidence type="ECO:0000256" key="8">
    <source>
        <dbReference type="ARBA" id="ARBA00049244"/>
    </source>
</evidence>
<dbReference type="GO" id="GO:0003677">
    <property type="term" value="F:DNA binding"/>
    <property type="evidence" value="ECO:0007669"/>
    <property type="project" value="InterPro"/>
</dbReference>
<dbReference type="SUPFAM" id="SSF48019">
    <property type="entry name" value="post-AAA+ oligomerization domain-like"/>
    <property type="match status" value="1"/>
</dbReference>
<dbReference type="Gene3D" id="1.20.272.10">
    <property type="match status" value="1"/>
</dbReference>
<organism evidence="11">
    <name type="scientific">Planktothricoides raciborskii GIHE-MW2</name>
    <dbReference type="NCBI Taxonomy" id="2792601"/>
    <lineage>
        <taxon>Bacteria</taxon>
        <taxon>Bacillati</taxon>
        <taxon>Cyanobacteriota</taxon>
        <taxon>Cyanophyceae</taxon>
        <taxon>Oscillatoriophycideae</taxon>
        <taxon>Oscillatoriales</taxon>
        <taxon>Oscillatoriaceae</taxon>
        <taxon>Planktothricoides</taxon>
    </lineage>
</organism>
<feature type="domain" description="DNA polymerase III delta subunit-like C-terminal" evidence="10">
    <location>
        <begin position="203"/>
        <end position="310"/>
    </location>
</feature>
<dbReference type="Gene3D" id="1.10.8.60">
    <property type="match status" value="1"/>
</dbReference>
<dbReference type="InterPro" id="IPR008921">
    <property type="entry name" value="DNA_pol3_clamp-load_cplx_C"/>
</dbReference>
<evidence type="ECO:0000256" key="1">
    <source>
        <dbReference type="ARBA" id="ARBA00012417"/>
    </source>
</evidence>
<dbReference type="PANTHER" id="PTHR34388:SF1">
    <property type="entry name" value="DNA POLYMERASE III SUBUNIT DELTA"/>
    <property type="match status" value="1"/>
</dbReference>
<dbReference type="InterPro" id="IPR010372">
    <property type="entry name" value="DNA_pol3_delta_N"/>
</dbReference>
<dbReference type="EC" id="2.7.7.7" evidence="1"/>
<name>A0AAU8JAB6_9CYAN</name>
<accession>A0AAU8JAB6</accession>
<dbReference type="Pfam" id="PF06144">
    <property type="entry name" value="DNA_pol3_delta"/>
    <property type="match status" value="1"/>
</dbReference>
<evidence type="ECO:0000259" key="10">
    <source>
        <dbReference type="Pfam" id="PF21694"/>
    </source>
</evidence>
<evidence type="ECO:0000313" key="11">
    <source>
        <dbReference type="EMBL" id="XCM36095.1"/>
    </source>
</evidence>
<sequence>MPIYLYWGEDDFAMGKAVAALRDRVLDPAWAAFNYEKISPDTPDGVIQGLNQSMTPPFGSGSRLVWLVDTTICHHCSGDMLAELERTVTAIPESTVLLLTTPSKPDGRIKSTKLLQKYAQIQEFSPIPPWQQDQLEKAVVKVAQEMGLKLTDASVQLLAESVGNETRLLYSEVEKLQLYAGERRDRPLKDEIVGTLVTSSAANSLKLASAILQGDTSRALTLISDLIGRNEPALKIVATLTGQFRTWLWVKVMISAGERDEKAIAQAAEIGNPKRIYFLRQEVKAITQGQLQKTLSILLDLEVSLKRGAEELSTLQTKAIELCQACRP</sequence>
<dbReference type="GO" id="GO:0003887">
    <property type="term" value="F:DNA-directed DNA polymerase activity"/>
    <property type="evidence" value="ECO:0007669"/>
    <property type="project" value="UniProtKB-KW"/>
</dbReference>
<evidence type="ECO:0000256" key="7">
    <source>
        <dbReference type="ARBA" id="ARBA00034754"/>
    </source>
</evidence>
<dbReference type="InterPro" id="IPR027417">
    <property type="entry name" value="P-loop_NTPase"/>
</dbReference>
<protein>
    <recommendedName>
        <fullName evidence="2">DNA polymerase III subunit delta</fullName>
        <ecNumber evidence="1">2.7.7.7</ecNumber>
    </recommendedName>
</protein>
<dbReference type="SUPFAM" id="SSF52540">
    <property type="entry name" value="P-loop containing nucleoside triphosphate hydrolases"/>
    <property type="match status" value="1"/>
</dbReference>
<gene>
    <name evidence="11" type="primary">holA</name>
    <name evidence="11" type="ORF">ABWT76_004828</name>
</gene>